<dbReference type="PROSITE" id="PS51186">
    <property type="entry name" value="GNAT"/>
    <property type="match status" value="1"/>
</dbReference>
<dbReference type="CDD" id="cd04301">
    <property type="entry name" value="NAT_SF"/>
    <property type="match status" value="1"/>
</dbReference>
<dbReference type="PANTHER" id="PTHR43072:SF23">
    <property type="entry name" value="UPF0039 PROTEIN C11D3.02C"/>
    <property type="match status" value="1"/>
</dbReference>
<dbReference type="InterPro" id="IPR000182">
    <property type="entry name" value="GNAT_dom"/>
</dbReference>
<evidence type="ECO:0000256" key="1">
    <source>
        <dbReference type="ARBA" id="ARBA00022679"/>
    </source>
</evidence>
<keyword evidence="5" id="KW-1185">Reference proteome</keyword>
<evidence type="ECO:0000256" key="2">
    <source>
        <dbReference type="ARBA" id="ARBA00023315"/>
    </source>
</evidence>
<evidence type="ECO:0000313" key="4">
    <source>
        <dbReference type="EMBL" id="QEN08310.1"/>
    </source>
</evidence>
<reference evidence="4 5" key="1">
    <citation type="submission" date="2019-02" db="EMBL/GenBank/DDBJ databases">
        <title>Complete Genome Sequence and Methylome Analysis of free living Spirochaetas.</title>
        <authorList>
            <person name="Fomenkov A."/>
            <person name="Dubinina G."/>
            <person name="Leshcheva N."/>
            <person name="Mikheeva N."/>
            <person name="Grabovich M."/>
            <person name="Vincze T."/>
            <person name="Roberts R.J."/>
        </authorList>
    </citation>
    <scope>NUCLEOTIDE SEQUENCE [LARGE SCALE GENOMIC DNA]</scope>
    <source>
        <strain evidence="4 5">K2</strain>
    </source>
</reference>
<evidence type="ECO:0000313" key="5">
    <source>
        <dbReference type="Proteomes" id="UP000324209"/>
    </source>
</evidence>
<dbReference type="InterPro" id="IPR016181">
    <property type="entry name" value="Acyl_CoA_acyltransferase"/>
</dbReference>
<dbReference type="PANTHER" id="PTHR43072">
    <property type="entry name" value="N-ACETYLTRANSFERASE"/>
    <property type="match status" value="1"/>
</dbReference>
<dbReference type="AlphaFoldDB" id="A0A5C1QMX7"/>
<organism evidence="4 5">
    <name type="scientific">Oceanispirochaeta crateris</name>
    <dbReference type="NCBI Taxonomy" id="2518645"/>
    <lineage>
        <taxon>Bacteria</taxon>
        <taxon>Pseudomonadati</taxon>
        <taxon>Spirochaetota</taxon>
        <taxon>Spirochaetia</taxon>
        <taxon>Spirochaetales</taxon>
        <taxon>Spirochaetaceae</taxon>
        <taxon>Oceanispirochaeta</taxon>
    </lineage>
</organism>
<dbReference type="EMBL" id="CP036150">
    <property type="protein sequence ID" value="QEN08310.1"/>
    <property type="molecule type" value="Genomic_DNA"/>
</dbReference>
<dbReference type="OrthoDB" id="9798006at2"/>
<dbReference type="Pfam" id="PF00583">
    <property type="entry name" value="Acetyltransf_1"/>
    <property type="match status" value="1"/>
</dbReference>
<gene>
    <name evidence="4" type="ORF">EXM22_10030</name>
</gene>
<dbReference type="RefSeq" id="WP_149486390.1">
    <property type="nucleotide sequence ID" value="NZ_CP036150.1"/>
</dbReference>
<proteinExistence type="predicted"/>
<accession>A0A5C1QMX7</accession>
<keyword evidence="1 4" id="KW-0808">Transferase</keyword>
<dbReference type="GO" id="GO:0016747">
    <property type="term" value="F:acyltransferase activity, transferring groups other than amino-acyl groups"/>
    <property type="evidence" value="ECO:0007669"/>
    <property type="project" value="InterPro"/>
</dbReference>
<sequence length="161" mass="18114">MILRDAVKNDVKEILDIYNEAIVNSVSTFHTEEQSLGERNQWFDEHGKDHPILILELDGHVAAWGSLSMWNPKPAYNGTAELTLYVNKVFRGGGLGNAMMEALLDKAKSIGLHTLISLITSSNEASLCLHKKWSFSKVGVLKESGFKFNQYHDVDIWQIIL</sequence>
<protein>
    <submittedName>
        <fullName evidence="4">N-acetyltransferase family protein</fullName>
    </submittedName>
</protein>
<name>A0A5C1QMX7_9SPIO</name>
<dbReference type="Gene3D" id="3.40.630.30">
    <property type="match status" value="1"/>
</dbReference>
<feature type="domain" description="N-acetyltransferase" evidence="3">
    <location>
        <begin position="1"/>
        <end position="161"/>
    </location>
</feature>
<evidence type="ECO:0000259" key="3">
    <source>
        <dbReference type="PROSITE" id="PS51186"/>
    </source>
</evidence>
<dbReference type="SUPFAM" id="SSF55729">
    <property type="entry name" value="Acyl-CoA N-acyltransferases (Nat)"/>
    <property type="match status" value="1"/>
</dbReference>
<keyword evidence="2" id="KW-0012">Acyltransferase</keyword>
<dbReference type="KEGG" id="ock:EXM22_10030"/>
<dbReference type="Proteomes" id="UP000324209">
    <property type="component" value="Chromosome"/>
</dbReference>